<evidence type="ECO:0000256" key="3">
    <source>
        <dbReference type="ARBA" id="ARBA00022692"/>
    </source>
</evidence>
<keyword evidence="9" id="KW-1185">Reference proteome</keyword>
<evidence type="ECO:0000256" key="6">
    <source>
        <dbReference type="SAM" id="Phobius"/>
    </source>
</evidence>
<feature type="transmembrane region" description="Helical" evidence="6">
    <location>
        <begin position="57"/>
        <end position="79"/>
    </location>
</feature>
<protein>
    <recommendedName>
        <fullName evidence="7">Major facilitator superfamily (MFS) profile domain-containing protein</fullName>
    </recommendedName>
</protein>
<feature type="transmembrane region" description="Helical" evidence="6">
    <location>
        <begin position="175"/>
        <end position="195"/>
    </location>
</feature>
<dbReference type="CDD" id="cd17319">
    <property type="entry name" value="MFS_ExuT_GudP_like"/>
    <property type="match status" value="1"/>
</dbReference>
<name>A0A1Q2D388_9ENTE</name>
<proteinExistence type="predicted"/>
<dbReference type="EMBL" id="CP019609">
    <property type="protein sequence ID" value="AQP52820.1"/>
    <property type="molecule type" value="Genomic_DNA"/>
</dbReference>
<dbReference type="KEGG" id="vpi:BW732_00355"/>
<dbReference type="SUPFAM" id="SSF103473">
    <property type="entry name" value="MFS general substrate transporter"/>
    <property type="match status" value="1"/>
</dbReference>
<feature type="transmembrane region" description="Helical" evidence="6">
    <location>
        <begin position="86"/>
        <end position="104"/>
    </location>
</feature>
<comment type="subcellular location">
    <subcellularLocation>
        <location evidence="1">Cell membrane</location>
        <topology evidence="1">Multi-pass membrane protein</topology>
    </subcellularLocation>
</comment>
<gene>
    <name evidence="8" type="ORF">BW732_00355</name>
</gene>
<feature type="transmembrane region" description="Helical" evidence="6">
    <location>
        <begin position="110"/>
        <end position="128"/>
    </location>
</feature>
<evidence type="ECO:0000259" key="7">
    <source>
        <dbReference type="PROSITE" id="PS50850"/>
    </source>
</evidence>
<dbReference type="AlphaFoldDB" id="A0A1Q2D388"/>
<reference evidence="8 9" key="1">
    <citation type="journal article" date="2010" name="Int. J. Syst. Evol. Microbiol.">
        <title>Vagococcus penaei sp. nov., isolated from spoilage microbiota of cooked shrimp (Penaeus vannamei).</title>
        <authorList>
            <person name="Jaffres E."/>
            <person name="Prevost H."/>
            <person name="Rossero A."/>
            <person name="Joffraud J.J."/>
            <person name="Dousset X."/>
        </authorList>
    </citation>
    <scope>NUCLEOTIDE SEQUENCE [LARGE SCALE GENOMIC DNA]</scope>
    <source>
        <strain evidence="8 9">CD276</strain>
    </source>
</reference>
<dbReference type="InterPro" id="IPR020846">
    <property type="entry name" value="MFS_dom"/>
</dbReference>
<evidence type="ECO:0000313" key="9">
    <source>
        <dbReference type="Proteomes" id="UP000188246"/>
    </source>
</evidence>
<dbReference type="InterPro" id="IPR011701">
    <property type="entry name" value="MFS"/>
</dbReference>
<dbReference type="InterPro" id="IPR050382">
    <property type="entry name" value="MFS_Na/Anion_cotransporter"/>
</dbReference>
<feature type="transmembrane region" description="Helical" evidence="6">
    <location>
        <begin position="314"/>
        <end position="337"/>
    </location>
</feature>
<organism evidence="8 9">
    <name type="scientific">Vagococcus penaei</name>
    <dbReference type="NCBI Taxonomy" id="633807"/>
    <lineage>
        <taxon>Bacteria</taxon>
        <taxon>Bacillati</taxon>
        <taxon>Bacillota</taxon>
        <taxon>Bacilli</taxon>
        <taxon>Lactobacillales</taxon>
        <taxon>Enterococcaceae</taxon>
        <taxon>Vagococcus</taxon>
    </lineage>
</organism>
<evidence type="ECO:0000313" key="8">
    <source>
        <dbReference type="EMBL" id="AQP52820.1"/>
    </source>
</evidence>
<feature type="transmembrane region" description="Helical" evidence="6">
    <location>
        <begin position="349"/>
        <end position="371"/>
    </location>
</feature>
<dbReference type="PANTHER" id="PTHR11662:SF399">
    <property type="entry name" value="FI19708P1-RELATED"/>
    <property type="match status" value="1"/>
</dbReference>
<evidence type="ECO:0000256" key="2">
    <source>
        <dbReference type="ARBA" id="ARBA00022448"/>
    </source>
</evidence>
<feature type="transmembrane region" description="Helical" evidence="6">
    <location>
        <begin position="289"/>
        <end position="308"/>
    </location>
</feature>
<keyword evidence="4 6" id="KW-1133">Transmembrane helix</keyword>
<keyword evidence="5 6" id="KW-0472">Membrane</keyword>
<feature type="transmembrane region" description="Helical" evidence="6">
    <location>
        <begin position="148"/>
        <end position="169"/>
    </location>
</feature>
<keyword evidence="3 6" id="KW-0812">Transmembrane</keyword>
<feature type="transmembrane region" description="Helical" evidence="6">
    <location>
        <begin position="377"/>
        <end position="398"/>
    </location>
</feature>
<sequence length="406" mass="44090">MLKECCLILKRNVKTNPNLLLSALFLGYVMVYIDKLSVGFAVISINKDIPMTDSTKGLLLGAFFIGYALLQIPMSIAVNKFGAKKIVLWSIIMIGVFDFLFGMADTITMLIAIRLLSGLLAHSGYTSASSKEITESFSVERRAFAKGILLSASGFASILGPILVSPLIQNFGWRSAYKVLTIVALVIAVFVAIAIPNKPNLTNEKAKSTISMLDIWKTPLVWFLFISAFCVNSLLYGLTSWLPTYLDNYRGLSLTQAGMVSSVVGIFSLLGAIGGGYMISRYFQGKDTLVILICSILGSFLTFLSYFTSHMPSFTILLGLASLLLTITFVTVMSIPLKTFEGDRFAPSYATIAMGGIVGGAVSQIAIGLLVQATNTFLSVFIYFLILGCLTGLIVLPIKHNKKYLL</sequence>
<evidence type="ECO:0000256" key="1">
    <source>
        <dbReference type="ARBA" id="ARBA00004651"/>
    </source>
</evidence>
<dbReference type="InterPro" id="IPR036259">
    <property type="entry name" value="MFS_trans_sf"/>
</dbReference>
<dbReference type="STRING" id="633807.BW732_00355"/>
<feature type="domain" description="Major facilitator superfamily (MFS) profile" evidence="7">
    <location>
        <begin position="20"/>
        <end position="403"/>
    </location>
</feature>
<accession>A0A1Q2D388</accession>
<dbReference type="Gene3D" id="1.20.1250.20">
    <property type="entry name" value="MFS general substrate transporter like domains"/>
    <property type="match status" value="2"/>
</dbReference>
<feature type="transmembrane region" description="Helical" evidence="6">
    <location>
        <begin position="258"/>
        <end position="277"/>
    </location>
</feature>
<dbReference type="PROSITE" id="PS50850">
    <property type="entry name" value="MFS"/>
    <property type="match status" value="1"/>
</dbReference>
<keyword evidence="2" id="KW-0813">Transport</keyword>
<feature type="transmembrane region" description="Helical" evidence="6">
    <location>
        <begin position="20"/>
        <end position="45"/>
    </location>
</feature>
<evidence type="ECO:0000256" key="5">
    <source>
        <dbReference type="ARBA" id="ARBA00023136"/>
    </source>
</evidence>
<feature type="transmembrane region" description="Helical" evidence="6">
    <location>
        <begin position="216"/>
        <end position="238"/>
    </location>
</feature>
<dbReference type="GO" id="GO:0022857">
    <property type="term" value="F:transmembrane transporter activity"/>
    <property type="evidence" value="ECO:0007669"/>
    <property type="project" value="InterPro"/>
</dbReference>
<dbReference type="Proteomes" id="UP000188246">
    <property type="component" value="Chromosome"/>
</dbReference>
<dbReference type="GO" id="GO:0005886">
    <property type="term" value="C:plasma membrane"/>
    <property type="evidence" value="ECO:0007669"/>
    <property type="project" value="UniProtKB-SubCell"/>
</dbReference>
<dbReference type="Pfam" id="PF07690">
    <property type="entry name" value="MFS_1"/>
    <property type="match status" value="1"/>
</dbReference>
<dbReference type="PANTHER" id="PTHR11662">
    <property type="entry name" value="SOLUTE CARRIER FAMILY 17"/>
    <property type="match status" value="1"/>
</dbReference>
<evidence type="ECO:0000256" key="4">
    <source>
        <dbReference type="ARBA" id="ARBA00022989"/>
    </source>
</evidence>